<dbReference type="GO" id="GO:0016747">
    <property type="term" value="F:acyltransferase activity, transferring groups other than amino-acyl groups"/>
    <property type="evidence" value="ECO:0007669"/>
    <property type="project" value="InterPro"/>
</dbReference>
<dbReference type="InterPro" id="IPR000182">
    <property type="entry name" value="GNAT_dom"/>
</dbReference>
<gene>
    <name evidence="4" type="ORF">AX13_02390</name>
</gene>
<evidence type="ECO:0000256" key="2">
    <source>
        <dbReference type="ARBA" id="ARBA00023315"/>
    </source>
</evidence>
<comment type="caution">
    <text evidence="4">The sequence shown here is derived from an EMBL/GenBank/DDBJ whole genome shotgun (WGS) entry which is preliminary data.</text>
</comment>
<keyword evidence="5" id="KW-1185">Reference proteome</keyword>
<reference evidence="4 5" key="1">
    <citation type="submission" date="2014-01" db="EMBL/GenBank/DDBJ databases">
        <title>Interspecies Systems Biology Uncovers Metabolites Affecting C. elegans Gene Expression and Life History Traits.</title>
        <authorList>
            <person name="Watson E."/>
            <person name="Macneil L.T."/>
            <person name="Ritter A.D."/>
            <person name="Yilmaz L.S."/>
            <person name="Rosebrock A.P."/>
            <person name="Caudy A.A."/>
            <person name="Walhout A.J."/>
        </authorList>
    </citation>
    <scope>NUCLEOTIDE SEQUENCE [LARGE SCALE GENOMIC DNA]</scope>
    <source>
        <strain evidence="4 5">DA1877</strain>
    </source>
</reference>
<dbReference type="CDD" id="cd04301">
    <property type="entry name" value="NAT_SF"/>
    <property type="match status" value="1"/>
</dbReference>
<dbReference type="PANTHER" id="PTHR43877">
    <property type="entry name" value="AMINOALKYLPHOSPHONATE N-ACETYLTRANSFERASE-RELATED-RELATED"/>
    <property type="match status" value="1"/>
</dbReference>
<evidence type="ECO:0000313" key="5">
    <source>
        <dbReference type="Proteomes" id="UP000020766"/>
    </source>
</evidence>
<proteinExistence type="predicted"/>
<protein>
    <submittedName>
        <fullName evidence="4">GCN5 family acetyltransferase</fullName>
    </submittedName>
</protein>
<dbReference type="STRING" id="225991.MA05_03145"/>
<name>A0A014MP94_9BURK</name>
<evidence type="ECO:0000256" key="1">
    <source>
        <dbReference type="ARBA" id="ARBA00022679"/>
    </source>
</evidence>
<dbReference type="AlphaFoldDB" id="A0A014MP94"/>
<dbReference type="PROSITE" id="PS51186">
    <property type="entry name" value="GNAT"/>
    <property type="match status" value="1"/>
</dbReference>
<feature type="domain" description="N-acetyltransferase" evidence="3">
    <location>
        <begin position="5"/>
        <end position="154"/>
    </location>
</feature>
<evidence type="ECO:0000259" key="3">
    <source>
        <dbReference type="PROSITE" id="PS51186"/>
    </source>
</evidence>
<dbReference type="Gene3D" id="3.40.630.30">
    <property type="match status" value="1"/>
</dbReference>
<dbReference type="Pfam" id="PF00583">
    <property type="entry name" value="Acetyltransf_1"/>
    <property type="match status" value="1"/>
</dbReference>
<dbReference type="SUPFAM" id="SSF55729">
    <property type="entry name" value="Acyl-CoA N-acyltransferases (Nat)"/>
    <property type="match status" value="1"/>
</dbReference>
<accession>A0A014MP94</accession>
<dbReference type="InterPro" id="IPR050832">
    <property type="entry name" value="Bact_Acetyltransf"/>
</dbReference>
<dbReference type="PATRIC" id="fig|1457173.3.peg.2149"/>
<dbReference type="EMBL" id="JBOK01000011">
    <property type="protein sequence ID" value="EXU79969.1"/>
    <property type="molecule type" value="Genomic_DNA"/>
</dbReference>
<sequence>MSAACTLRAAQPADAPALATLLQGIGWFDRFATGHPDAHAARLAPLLAPSPHQLQLVACDAQDQLIGYCAVHWLPIAILQGWEGYVSELFIADSARGSGVGSQLLGQVTAAARSRGCRRLWLVNNRQRDSYHRGFYARQGWQEQAQAARFVLDL</sequence>
<keyword evidence="2" id="KW-0012">Acyltransferase</keyword>
<dbReference type="InterPro" id="IPR016181">
    <property type="entry name" value="Acyl_CoA_acyltransferase"/>
</dbReference>
<organism evidence="4 5">
    <name type="scientific">Comamonas aquatica DA1877</name>
    <dbReference type="NCBI Taxonomy" id="1457173"/>
    <lineage>
        <taxon>Bacteria</taxon>
        <taxon>Pseudomonadati</taxon>
        <taxon>Pseudomonadota</taxon>
        <taxon>Betaproteobacteria</taxon>
        <taxon>Burkholderiales</taxon>
        <taxon>Comamonadaceae</taxon>
        <taxon>Comamonas</taxon>
    </lineage>
</organism>
<dbReference type="RefSeq" id="WP_043383848.1">
    <property type="nucleotide sequence ID" value="NZ_JBOK01000011.1"/>
</dbReference>
<dbReference type="Proteomes" id="UP000020766">
    <property type="component" value="Unassembled WGS sequence"/>
</dbReference>
<evidence type="ECO:0000313" key="4">
    <source>
        <dbReference type="EMBL" id="EXU79969.1"/>
    </source>
</evidence>
<keyword evidence="1 4" id="KW-0808">Transferase</keyword>